<evidence type="ECO:0000313" key="2">
    <source>
        <dbReference type="Proteomes" id="UP001162060"/>
    </source>
</evidence>
<comment type="caution">
    <text evidence="1">The sequence shown here is derived from an EMBL/GenBank/DDBJ whole genome shotgun (WGS) entry which is preliminary data.</text>
</comment>
<name>A0AAV1VBA9_9STRA</name>
<reference evidence="1" key="1">
    <citation type="submission" date="2024-01" db="EMBL/GenBank/DDBJ databases">
        <authorList>
            <person name="Webb A."/>
        </authorList>
    </citation>
    <scope>NUCLEOTIDE SEQUENCE</scope>
    <source>
        <strain evidence="1">Pm1</strain>
    </source>
</reference>
<gene>
    <name evidence="1" type="ORF">PM001_LOCUS28473</name>
</gene>
<sequence>MSMRTKHGVKKGVLTGVWHIPKLTRNLFFVGRFTKDIGPVTFESDGCFAKSKIVKWQLGMRKGKGLFKLCMTPLMPDEANASSLTGINGTNRSYLWHLRLVHIGHKV</sequence>
<protein>
    <recommendedName>
        <fullName evidence="3">GAG-pre-integrase domain-containing protein</fullName>
    </recommendedName>
</protein>
<dbReference type="EMBL" id="CAKLBY020000297">
    <property type="protein sequence ID" value="CAK7943323.1"/>
    <property type="molecule type" value="Genomic_DNA"/>
</dbReference>
<evidence type="ECO:0000313" key="1">
    <source>
        <dbReference type="EMBL" id="CAK7943323.1"/>
    </source>
</evidence>
<accession>A0AAV1VBA9</accession>
<evidence type="ECO:0008006" key="3">
    <source>
        <dbReference type="Google" id="ProtNLM"/>
    </source>
</evidence>
<dbReference type="AlphaFoldDB" id="A0AAV1VBA9"/>
<organism evidence="1 2">
    <name type="scientific">Peronospora matthiolae</name>
    <dbReference type="NCBI Taxonomy" id="2874970"/>
    <lineage>
        <taxon>Eukaryota</taxon>
        <taxon>Sar</taxon>
        <taxon>Stramenopiles</taxon>
        <taxon>Oomycota</taxon>
        <taxon>Peronosporomycetes</taxon>
        <taxon>Peronosporales</taxon>
        <taxon>Peronosporaceae</taxon>
        <taxon>Peronospora</taxon>
    </lineage>
</organism>
<dbReference type="Proteomes" id="UP001162060">
    <property type="component" value="Unassembled WGS sequence"/>
</dbReference>
<proteinExistence type="predicted"/>